<feature type="binding site" evidence="9">
    <location>
        <position position="85"/>
    </location>
    <ligand>
        <name>Zn(2+)</name>
        <dbReference type="ChEBI" id="CHEBI:29105"/>
        <label>2</label>
        <note>catalytic</note>
    </ligand>
</feature>
<proteinExistence type="inferred from homology"/>
<dbReference type="KEGG" id="hro:HELRODRAFT_62073"/>
<accession>T1FWV3</accession>
<dbReference type="InterPro" id="IPR001818">
    <property type="entry name" value="Pept_M10_metallopeptidase"/>
</dbReference>
<dbReference type="PRINTS" id="PR00138">
    <property type="entry name" value="MATRIXIN"/>
</dbReference>
<dbReference type="STRING" id="6412.T1FWV3"/>
<dbReference type="Pfam" id="PF00413">
    <property type="entry name" value="Peptidase_M10"/>
    <property type="match status" value="1"/>
</dbReference>
<dbReference type="OrthoDB" id="406838at2759"/>
<feature type="domain" description="Peptidase metallopeptidase" evidence="10">
    <location>
        <begin position="1"/>
        <end position="125"/>
    </location>
</feature>
<evidence type="ECO:0000256" key="8">
    <source>
        <dbReference type="PIRSR" id="PIRSR621190-1"/>
    </source>
</evidence>
<feature type="binding site" evidence="9">
    <location>
        <position position="99"/>
    </location>
    <ligand>
        <name>Zn(2+)</name>
        <dbReference type="ChEBI" id="CHEBI:29105"/>
        <label>2</label>
        <note>catalytic</note>
    </ligand>
</feature>
<feature type="binding site" evidence="9">
    <location>
        <position position="60"/>
    </location>
    <ligand>
        <name>Ca(2+)</name>
        <dbReference type="ChEBI" id="CHEBI:29108"/>
        <label>3</label>
    </ligand>
</feature>
<dbReference type="PANTHER" id="PTHR10201:SF291">
    <property type="entry name" value="MATRIX METALLOPROTEINASE 1, ISOFORM C-RELATED"/>
    <property type="match status" value="1"/>
</dbReference>
<feature type="binding site" evidence="9">
    <location>
        <position position="81"/>
    </location>
    <ligand>
        <name>Zn(2+)</name>
        <dbReference type="ChEBI" id="CHEBI:29105"/>
        <label>2</label>
        <note>catalytic</note>
    </ligand>
</feature>
<dbReference type="GO" id="GO:0004222">
    <property type="term" value="F:metalloendopeptidase activity"/>
    <property type="evidence" value="ECO:0000318"/>
    <property type="project" value="GO_Central"/>
</dbReference>
<dbReference type="CDD" id="cd04278">
    <property type="entry name" value="ZnMc_MMP"/>
    <property type="match status" value="1"/>
</dbReference>
<dbReference type="InterPro" id="IPR006026">
    <property type="entry name" value="Peptidase_Metallo"/>
</dbReference>
<feature type="binding site" evidence="9">
    <location>
        <position position="57"/>
    </location>
    <ligand>
        <name>Ca(2+)</name>
        <dbReference type="ChEBI" id="CHEBI:29108"/>
        <label>3</label>
    </ligand>
</feature>
<dbReference type="RefSeq" id="XP_009009887.1">
    <property type="nucleotide sequence ID" value="XM_009011639.1"/>
</dbReference>
<dbReference type="GO" id="GO:0005615">
    <property type="term" value="C:extracellular space"/>
    <property type="evidence" value="ECO:0000318"/>
    <property type="project" value="GO_Central"/>
</dbReference>
<feature type="binding site" evidence="9">
    <location>
        <position position="91"/>
    </location>
    <ligand>
        <name>Zn(2+)</name>
        <dbReference type="ChEBI" id="CHEBI:29105"/>
        <label>2</label>
        <note>catalytic</note>
    </ligand>
</feature>
<dbReference type="EMBL" id="AMQM01000356">
    <property type="status" value="NOT_ANNOTATED_CDS"/>
    <property type="molecule type" value="Genomic_DNA"/>
</dbReference>
<comment type="cofactor">
    <cofactor evidence="9">
        <name>Ca(2+)</name>
        <dbReference type="ChEBI" id="CHEBI:29108"/>
    </cofactor>
    <text evidence="9">Can bind about 5 Ca(2+) ions per subunit.</text>
</comment>
<evidence type="ECO:0000256" key="9">
    <source>
        <dbReference type="PIRSR" id="PIRSR621190-2"/>
    </source>
</evidence>
<evidence type="ECO:0000256" key="2">
    <source>
        <dbReference type="ARBA" id="ARBA00022670"/>
    </source>
</evidence>
<feature type="binding site" evidence="9">
    <location>
        <position position="32"/>
    </location>
    <ligand>
        <name>Zn(2+)</name>
        <dbReference type="ChEBI" id="CHEBI:29105"/>
        <label>1</label>
    </ligand>
</feature>
<gene>
    <name evidence="12" type="primary">20213301</name>
    <name evidence="11" type="ORF">HELRODRAFT_62073</name>
</gene>
<keyword evidence="2" id="KW-0645">Protease</keyword>
<dbReference type="SMART" id="SM00235">
    <property type="entry name" value="ZnMc"/>
    <property type="match status" value="1"/>
</dbReference>
<dbReference type="Gene3D" id="3.40.390.10">
    <property type="entry name" value="Collagenase (Catalytic Domain)"/>
    <property type="match status" value="1"/>
</dbReference>
<dbReference type="GO" id="GO:0030574">
    <property type="term" value="P:collagen catabolic process"/>
    <property type="evidence" value="ECO:0000318"/>
    <property type="project" value="GO_Central"/>
</dbReference>
<keyword evidence="7" id="KW-0482">Metalloprotease</keyword>
<evidence type="ECO:0000256" key="7">
    <source>
        <dbReference type="ARBA" id="ARBA00023049"/>
    </source>
</evidence>
<evidence type="ECO:0000256" key="1">
    <source>
        <dbReference type="ARBA" id="ARBA00010370"/>
    </source>
</evidence>
<comment type="cofactor">
    <cofactor evidence="9">
        <name>Zn(2+)</name>
        <dbReference type="ChEBI" id="CHEBI:29105"/>
    </cofactor>
    <text evidence="9">Binds 2 Zn(2+) ions per subunit.</text>
</comment>
<dbReference type="GO" id="GO:0008270">
    <property type="term" value="F:zinc ion binding"/>
    <property type="evidence" value="ECO:0007669"/>
    <property type="project" value="InterPro"/>
</dbReference>
<keyword evidence="3 9" id="KW-0479">Metal-binding</keyword>
<reference evidence="13" key="1">
    <citation type="submission" date="2012-12" db="EMBL/GenBank/DDBJ databases">
        <authorList>
            <person name="Hellsten U."/>
            <person name="Grimwood J."/>
            <person name="Chapman J.A."/>
            <person name="Shapiro H."/>
            <person name="Aerts A."/>
            <person name="Otillar R.P."/>
            <person name="Terry A.Y."/>
            <person name="Boore J.L."/>
            <person name="Simakov O."/>
            <person name="Marletaz F."/>
            <person name="Cho S.-J."/>
            <person name="Edsinger-Gonzales E."/>
            <person name="Havlak P."/>
            <person name="Kuo D.-H."/>
            <person name="Larsson T."/>
            <person name="Lv J."/>
            <person name="Arendt D."/>
            <person name="Savage R."/>
            <person name="Osoegawa K."/>
            <person name="de Jong P."/>
            <person name="Lindberg D.R."/>
            <person name="Seaver E.C."/>
            <person name="Weisblat D.A."/>
            <person name="Putnam N.H."/>
            <person name="Grigoriev I.V."/>
            <person name="Rokhsar D.S."/>
        </authorList>
    </citation>
    <scope>NUCLEOTIDE SEQUENCE</scope>
</reference>
<evidence type="ECO:0000256" key="5">
    <source>
        <dbReference type="ARBA" id="ARBA00022801"/>
    </source>
</evidence>
<evidence type="ECO:0000256" key="6">
    <source>
        <dbReference type="ARBA" id="ARBA00022833"/>
    </source>
</evidence>
<dbReference type="AlphaFoldDB" id="T1FWV3"/>
<dbReference type="CTD" id="20213301"/>
<name>T1FWV3_HELRO</name>
<feature type="binding site" evidence="9">
    <location>
        <position position="37"/>
    </location>
    <ligand>
        <name>Ca(2+)</name>
        <dbReference type="ChEBI" id="CHEBI:29108"/>
        <label>3</label>
    </ligand>
</feature>
<reference evidence="12" key="3">
    <citation type="submission" date="2015-06" db="UniProtKB">
        <authorList>
            <consortium name="EnsemblMetazoa"/>
        </authorList>
    </citation>
    <scope>IDENTIFICATION</scope>
</reference>
<organism evidence="12 13">
    <name type="scientific">Helobdella robusta</name>
    <name type="common">Californian leech</name>
    <dbReference type="NCBI Taxonomy" id="6412"/>
    <lineage>
        <taxon>Eukaryota</taxon>
        <taxon>Metazoa</taxon>
        <taxon>Spiralia</taxon>
        <taxon>Lophotrochozoa</taxon>
        <taxon>Annelida</taxon>
        <taxon>Clitellata</taxon>
        <taxon>Hirudinea</taxon>
        <taxon>Rhynchobdellida</taxon>
        <taxon>Glossiphoniidae</taxon>
        <taxon>Helobdella</taxon>
    </lineage>
</organism>
<comment type="similarity">
    <text evidence="1">Belongs to the peptidase M10A family.</text>
</comment>
<dbReference type="InParanoid" id="T1FWV3"/>
<feature type="binding site" evidence="9">
    <location>
        <position position="30"/>
    </location>
    <ligand>
        <name>Zn(2+)</name>
        <dbReference type="ChEBI" id="CHEBI:29105"/>
        <label>1</label>
    </ligand>
</feature>
<keyword evidence="6 9" id="KW-0862">Zinc</keyword>
<evidence type="ECO:0000313" key="13">
    <source>
        <dbReference type="Proteomes" id="UP000015101"/>
    </source>
</evidence>
<dbReference type="InterPro" id="IPR024079">
    <property type="entry name" value="MetalloPept_cat_dom_sf"/>
</dbReference>
<feature type="binding site" evidence="9">
    <location>
        <position position="55"/>
    </location>
    <ligand>
        <name>Zn(2+)</name>
        <dbReference type="ChEBI" id="CHEBI:29105"/>
        <label>1</label>
    </ligand>
</feature>
<dbReference type="EMBL" id="KB095811">
    <property type="protein sequence ID" value="ESO13167.1"/>
    <property type="molecule type" value="Genomic_DNA"/>
</dbReference>
<dbReference type="PANTHER" id="PTHR10201">
    <property type="entry name" value="MATRIX METALLOPROTEINASE"/>
    <property type="match status" value="1"/>
</dbReference>
<feature type="binding site" evidence="9">
    <location>
        <position position="60"/>
    </location>
    <ligand>
        <name>Ca(2+)</name>
        <dbReference type="ChEBI" id="CHEBI:29108"/>
        <label>1</label>
    </ligand>
</feature>
<dbReference type="eggNOG" id="KOG1565">
    <property type="taxonomic scope" value="Eukaryota"/>
</dbReference>
<feature type="binding site" evidence="9">
    <location>
        <position position="45"/>
    </location>
    <ligand>
        <name>Zn(2+)</name>
        <dbReference type="ChEBI" id="CHEBI:29105"/>
        <label>1</label>
    </ligand>
</feature>
<dbReference type="GO" id="GO:0031012">
    <property type="term" value="C:extracellular matrix"/>
    <property type="evidence" value="ECO:0007669"/>
    <property type="project" value="InterPro"/>
</dbReference>
<keyword evidence="13" id="KW-1185">Reference proteome</keyword>
<evidence type="ECO:0000256" key="3">
    <source>
        <dbReference type="ARBA" id="ARBA00022723"/>
    </source>
</evidence>
<dbReference type="GO" id="GO:0006508">
    <property type="term" value="P:proteolysis"/>
    <property type="evidence" value="ECO:0007669"/>
    <property type="project" value="UniProtKB-KW"/>
</dbReference>
<dbReference type="Proteomes" id="UP000015101">
    <property type="component" value="Unassembled WGS sequence"/>
</dbReference>
<evidence type="ECO:0000313" key="11">
    <source>
        <dbReference type="EMBL" id="ESO13167.1"/>
    </source>
</evidence>
<dbReference type="EnsemblMetazoa" id="HelroT62073">
    <property type="protein sequence ID" value="HelroP62073"/>
    <property type="gene ID" value="HelroG62073"/>
</dbReference>
<dbReference type="InterPro" id="IPR033739">
    <property type="entry name" value="M10A_MMP"/>
</dbReference>
<dbReference type="FunFam" id="3.40.390.10:FF:000186">
    <property type="match status" value="1"/>
</dbReference>
<keyword evidence="4" id="KW-0732">Signal</keyword>
<feature type="binding site" evidence="9">
    <location>
        <position position="38"/>
    </location>
    <ligand>
        <name>Ca(2+)</name>
        <dbReference type="ChEBI" id="CHEBI:29108"/>
        <label>3</label>
    </ligand>
</feature>
<reference evidence="11 13" key="2">
    <citation type="journal article" date="2013" name="Nature">
        <title>Insights into bilaterian evolution from three spiralian genomes.</title>
        <authorList>
            <person name="Simakov O."/>
            <person name="Marletaz F."/>
            <person name="Cho S.J."/>
            <person name="Edsinger-Gonzales E."/>
            <person name="Havlak P."/>
            <person name="Hellsten U."/>
            <person name="Kuo D.H."/>
            <person name="Larsson T."/>
            <person name="Lv J."/>
            <person name="Arendt D."/>
            <person name="Savage R."/>
            <person name="Osoegawa K."/>
            <person name="de Jong P."/>
            <person name="Grimwood J."/>
            <person name="Chapman J.A."/>
            <person name="Shapiro H."/>
            <person name="Aerts A."/>
            <person name="Otillar R.P."/>
            <person name="Terry A.Y."/>
            <person name="Boore J.L."/>
            <person name="Grigoriev I.V."/>
            <person name="Lindberg D.R."/>
            <person name="Seaver E.C."/>
            <person name="Weisblat D.A."/>
            <person name="Putnam N.H."/>
            <person name="Rokhsar D.S."/>
        </authorList>
    </citation>
    <scope>NUCLEOTIDE SEQUENCE</scope>
</reference>
<evidence type="ECO:0000259" key="10">
    <source>
        <dbReference type="SMART" id="SM00235"/>
    </source>
</evidence>
<dbReference type="InterPro" id="IPR021190">
    <property type="entry name" value="Pept_M10A"/>
</dbReference>
<sequence length="148" mass="17013">IQDWSSVIQLDFYKTSGQSPIRIGFYDGYHGDSDPFDGQGHVLAHTFFPTDGRMHFDNAEKWSSKTSNNNNTINLRQVATHEIGHLIGLGHSNVKGAVMFPYYSFQKNFTLHPDDIKGALKLFSKYHCTYLKYSCTYFIKNLTIFEIF</sequence>
<keyword evidence="5" id="KW-0378">Hydrolase</keyword>
<evidence type="ECO:0000313" key="12">
    <source>
        <dbReference type="EnsemblMetazoa" id="HelroP62073"/>
    </source>
</evidence>
<dbReference type="OMA" id="IARINFM"/>
<keyword evidence="9" id="KW-0106">Calcium</keyword>
<dbReference type="SUPFAM" id="SSF55486">
    <property type="entry name" value="Metalloproteases ('zincins'), catalytic domain"/>
    <property type="match status" value="1"/>
</dbReference>
<feature type="active site" evidence="8">
    <location>
        <position position="82"/>
    </location>
</feature>
<dbReference type="GeneID" id="20213301"/>
<protein>
    <recommendedName>
        <fullName evidence="10">Peptidase metallopeptidase domain-containing protein</fullName>
    </recommendedName>
</protein>
<evidence type="ECO:0000256" key="4">
    <source>
        <dbReference type="ARBA" id="ARBA00022729"/>
    </source>
</evidence>
<dbReference type="GO" id="GO:0030198">
    <property type="term" value="P:extracellular matrix organization"/>
    <property type="evidence" value="ECO:0000318"/>
    <property type="project" value="GO_Central"/>
</dbReference>
<dbReference type="HOGENOM" id="CLU_015489_5_1_1"/>